<dbReference type="Pfam" id="PF13458">
    <property type="entry name" value="Peripla_BP_6"/>
    <property type="match status" value="1"/>
</dbReference>
<organism evidence="4 5">
    <name type="scientific">Cryobacterium roopkundense</name>
    <dbReference type="NCBI Taxonomy" id="1001240"/>
    <lineage>
        <taxon>Bacteria</taxon>
        <taxon>Bacillati</taxon>
        <taxon>Actinomycetota</taxon>
        <taxon>Actinomycetes</taxon>
        <taxon>Micrococcales</taxon>
        <taxon>Microbacteriaceae</taxon>
        <taxon>Cryobacterium</taxon>
    </lineage>
</organism>
<keyword evidence="5" id="KW-1185">Reference proteome</keyword>
<dbReference type="Proteomes" id="UP000029864">
    <property type="component" value="Unassembled WGS sequence"/>
</dbReference>
<reference evidence="4 5" key="1">
    <citation type="submission" date="2014-08" db="EMBL/GenBank/DDBJ databases">
        <authorList>
            <person name="Sisinthy S."/>
        </authorList>
    </citation>
    <scope>NUCLEOTIDE SEQUENCE [LARGE SCALE GENOMIC DNA]</scope>
    <source>
        <strain evidence="4 5">RuG17</strain>
    </source>
</reference>
<evidence type="ECO:0000259" key="3">
    <source>
        <dbReference type="Pfam" id="PF13458"/>
    </source>
</evidence>
<evidence type="ECO:0000256" key="1">
    <source>
        <dbReference type="ARBA" id="ARBA00010062"/>
    </source>
</evidence>
<sequence>MTAVIRLSRVCIPLLPRSNMSVFAKATASRSVRAVFTGVAMVGVSALLLTGCASGGGTTPTDEASSAASGDAKPVTAGDRDLTLKIGTLLPQSGGLAFLGPPEEAGVQLAVNDINDANLGMTVEVIKRDSGDTTTDTATTSVTDLLSQDVSAIVGAASSGVSKTVIDQITGAGVVQFSPANTSAEFTDYADKGLYFRTAPSDILQGEVLGTQIAEDGKSTLGLIVLNDAYGTGLADTVTKTFEDAGGEVVATSLFNEGETNFTSQISEVTAANPDAIALITFDQAKIITPALVGTGYPGDQLYFVDGNLSDYSADFAAGLIEGSKGTLPGLDVSTLGDFTTRLLEVDPALKDYSYAAESYDAVMLIALAAYAANDTAGSAIAEYLRQVSGGTGDGTTVTDFTAGATDLAEGNQIDYDGFSGPITFDENGDPTEATIGVYEYNADNTYSRIN</sequence>
<dbReference type="InterPro" id="IPR028081">
    <property type="entry name" value="Leu-bd"/>
</dbReference>
<dbReference type="STRING" id="1001240.GY21_20630"/>
<dbReference type="EMBL" id="JPXF01000156">
    <property type="protein sequence ID" value="KGJ71668.1"/>
    <property type="molecule type" value="Genomic_DNA"/>
</dbReference>
<dbReference type="PANTHER" id="PTHR30483:SF6">
    <property type="entry name" value="PERIPLASMIC BINDING PROTEIN OF ABC TRANSPORTER FOR NATURAL AMINO ACIDS"/>
    <property type="match status" value="1"/>
</dbReference>
<gene>
    <name evidence="4" type="ORF">GY21_20630</name>
</gene>
<protein>
    <submittedName>
        <fullName evidence="4">Amino acid ABC transporter substrate-binding protein</fullName>
    </submittedName>
</protein>
<name>A0A099J2K0_9MICO</name>
<accession>A0A099J2K0</accession>
<dbReference type="AlphaFoldDB" id="A0A099J2K0"/>
<dbReference type="eggNOG" id="COG0683">
    <property type="taxonomic scope" value="Bacteria"/>
</dbReference>
<keyword evidence="2" id="KW-0732">Signal</keyword>
<comment type="caution">
    <text evidence="4">The sequence shown here is derived from an EMBL/GenBank/DDBJ whole genome shotgun (WGS) entry which is preliminary data.</text>
</comment>
<proteinExistence type="inferred from homology"/>
<dbReference type="Gene3D" id="3.40.50.2300">
    <property type="match status" value="3"/>
</dbReference>
<dbReference type="InterPro" id="IPR028082">
    <property type="entry name" value="Peripla_BP_I"/>
</dbReference>
<evidence type="ECO:0000256" key="2">
    <source>
        <dbReference type="ARBA" id="ARBA00022729"/>
    </source>
</evidence>
<dbReference type="CDD" id="cd06346">
    <property type="entry name" value="PBP1_ABC_ligand_binding-like"/>
    <property type="match status" value="1"/>
</dbReference>
<evidence type="ECO:0000313" key="5">
    <source>
        <dbReference type="Proteomes" id="UP000029864"/>
    </source>
</evidence>
<evidence type="ECO:0000313" key="4">
    <source>
        <dbReference type="EMBL" id="KGJ71668.1"/>
    </source>
</evidence>
<dbReference type="SUPFAM" id="SSF53822">
    <property type="entry name" value="Periplasmic binding protein-like I"/>
    <property type="match status" value="1"/>
</dbReference>
<dbReference type="InterPro" id="IPR051010">
    <property type="entry name" value="BCAA_transport"/>
</dbReference>
<feature type="domain" description="Leucine-binding protein" evidence="3">
    <location>
        <begin position="83"/>
        <end position="442"/>
    </location>
</feature>
<dbReference type="PANTHER" id="PTHR30483">
    <property type="entry name" value="LEUCINE-SPECIFIC-BINDING PROTEIN"/>
    <property type="match status" value="1"/>
</dbReference>
<comment type="similarity">
    <text evidence="1">Belongs to the leucine-binding protein family.</text>
</comment>